<keyword evidence="2" id="KW-1185">Reference proteome</keyword>
<dbReference type="InterPro" id="IPR052707">
    <property type="entry name" value="OsmC_Ohr_Peroxiredoxin"/>
</dbReference>
<gene>
    <name evidence="1" type="ORF">HUK38_11210</name>
</gene>
<proteinExistence type="predicted"/>
<dbReference type="Pfam" id="PF02566">
    <property type="entry name" value="OsmC"/>
    <property type="match status" value="1"/>
</dbReference>
<dbReference type="EMBL" id="JABVCQ010000026">
    <property type="protein sequence ID" value="MBB1126792.1"/>
    <property type="molecule type" value="Genomic_DNA"/>
</dbReference>
<accession>A0A839HMW7</accession>
<sequence length="152" mass="16970">MSAIPSFYHTAYTWTGQTDAGNVHVVPPADFDSDIELPQPLPVGSPHDLTRYSPEHLLVFAAETCLANYVVLLARLSKLDIKNYCSTAEGELDQEDRAGYRFKAIRIRPELTVTHGKEAQAERILNKAHRLCLVARSLNCPVELVEPQILTE</sequence>
<organism evidence="1 2">
    <name type="scientific">Thiospirillum jenense</name>
    <dbReference type="NCBI Taxonomy" id="1653858"/>
    <lineage>
        <taxon>Bacteria</taxon>
        <taxon>Pseudomonadati</taxon>
        <taxon>Pseudomonadota</taxon>
        <taxon>Gammaproteobacteria</taxon>
        <taxon>Chromatiales</taxon>
        <taxon>Chromatiaceae</taxon>
        <taxon>Thiospirillum</taxon>
    </lineage>
</organism>
<dbReference type="AlphaFoldDB" id="A0A839HMW7"/>
<dbReference type="PANTHER" id="PTHR42830">
    <property type="entry name" value="OSMOTICALLY INDUCIBLE FAMILY PROTEIN"/>
    <property type="match status" value="1"/>
</dbReference>
<evidence type="ECO:0000313" key="2">
    <source>
        <dbReference type="Proteomes" id="UP000548632"/>
    </source>
</evidence>
<evidence type="ECO:0000313" key="1">
    <source>
        <dbReference type="EMBL" id="MBB1126792.1"/>
    </source>
</evidence>
<dbReference type="SUPFAM" id="SSF82784">
    <property type="entry name" value="OsmC-like"/>
    <property type="match status" value="1"/>
</dbReference>
<protein>
    <submittedName>
        <fullName evidence="1">OsmC family protein</fullName>
    </submittedName>
</protein>
<dbReference type="InterPro" id="IPR015946">
    <property type="entry name" value="KH_dom-like_a/b"/>
</dbReference>
<name>A0A839HMW7_9GAMM</name>
<dbReference type="Proteomes" id="UP000548632">
    <property type="component" value="Unassembled WGS sequence"/>
</dbReference>
<reference evidence="1 2" key="1">
    <citation type="journal article" date="2020" name="Arch. Microbiol.">
        <title>The genome sequence of the giant phototrophic gammaproteobacterium Thiospirillum jenense gives insight into its physiological properties and phylogenetic relationships.</title>
        <authorList>
            <person name="Imhoff J.F."/>
            <person name="Meyer T.E."/>
            <person name="Kyndt J.A."/>
        </authorList>
    </citation>
    <scope>NUCLEOTIDE SEQUENCE [LARGE SCALE GENOMIC DNA]</scope>
    <source>
        <strain evidence="1 2">DSM 216</strain>
    </source>
</reference>
<dbReference type="InterPro" id="IPR003718">
    <property type="entry name" value="OsmC/Ohr_fam"/>
</dbReference>
<dbReference type="PANTHER" id="PTHR42830:SF2">
    <property type="entry name" value="OSMC_OHR FAMILY PROTEIN"/>
    <property type="match status" value="1"/>
</dbReference>
<dbReference type="Gene3D" id="3.30.300.20">
    <property type="match status" value="1"/>
</dbReference>
<dbReference type="InterPro" id="IPR036102">
    <property type="entry name" value="OsmC/Ohrsf"/>
</dbReference>
<comment type="caution">
    <text evidence="1">The sequence shown here is derived from an EMBL/GenBank/DDBJ whole genome shotgun (WGS) entry which is preliminary data.</text>
</comment>
<dbReference type="RefSeq" id="WP_182584423.1">
    <property type="nucleotide sequence ID" value="NZ_JABVCQ010000026.1"/>
</dbReference>